<dbReference type="Proteomes" id="UP001652662">
    <property type="component" value="Chromosome X"/>
</dbReference>
<feature type="domain" description="Fibrous sheath-interacting protein 2 C-terminal" evidence="2">
    <location>
        <begin position="565"/>
        <end position="784"/>
    </location>
</feature>
<dbReference type="PANTHER" id="PTHR47315">
    <property type="entry name" value="FIBROUS SHEATH INTERACTING PROTEIN 2"/>
    <property type="match status" value="1"/>
</dbReference>
<proteinExistence type="predicted"/>
<reference evidence="4" key="1">
    <citation type="submission" date="2025-08" db="UniProtKB">
        <authorList>
            <consortium name="RefSeq"/>
        </authorList>
    </citation>
    <scope>IDENTIFICATION</scope>
    <source>
        <tissue evidence="4">Blood</tissue>
    </source>
</reference>
<feature type="region of interest" description="Disordered" evidence="1">
    <location>
        <begin position="813"/>
        <end position="839"/>
    </location>
</feature>
<feature type="compositionally biased region" description="Basic and acidic residues" evidence="1">
    <location>
        <begin position="375"/>
        <end position="394"/>
    </location>
</feature>
<feature type="region of interest" description="Disordered" evidence="1">
    <location>
        <begin position="272"/>
        <end position="293"/>
    </location>
</feature>
<feature type="compositionally biased region" description="Polar residues" evidence="1">
    <location>
        <begin position="813"/>
        <end position="823"/>
    </location>
</feature>
<evidence type="ECO:0000256" key="1">
    <source>
        <dbReference type="SAM" id="MobiDB-lite"/>
    </source>
</evidence>
<dbReference type="GeneID" id="103564817"/>
<feature type="compositionally biased region" description="Polar residues" evidence="1">
    <location>
        <begin position="732"/>
        <end position="749"/>
    </location>
</feature>
<feature type="region of interest" description="Disordered" evidence="1">
    <location>
        <begin position="731"/>
        <end position="754"/>
    </location>
</feature>
<keyword evidence="3" id="KW-1185">Reference proteome</keyword>
<accession>A0ABM4N959</accession>
<dbReference type="Pfam" id="PF15783">
    <property type="entry name" value="FSIP2"/>
    <property type="match status" value="1"/>
</dbReference>
<name>A0ABM4N959_EQUPR</name>
<feature type="region of interest" description="Disordered" evidence="1">
    <location>
        <begin position="901"/>
        <end position="939"/>
    </location>
</feature>
<evidence type="ECO:0000313" key="4">
    <source>
        <dbReference type="RefSeq" id="XP_070461481.1"/>
    </source>
</evidence>
<sequence>MDLYLSNCYKAAQAAATKAAASSLTVKREKCDTSSQKNPIPEVGAAQLLDLPLGVKLPVIPGSNNVFYTTNISEKLYQSSYDFNLTDPYGRLLETSYKSLHDPHLKAYYKRKDILRRLRKGGYITSNNKVVCTLKELNKYRQYLTSLKLDFERNYVRKQTMIKNQVNKLYEIKRAYENYENAPFQKWLLQESPRVTPDEELLIKNRYVDMISRELDKVEHMAEEQSALQMKEEERRHRDHIKRKLRHRRQIEEEWKKKEMLLLSKIEEEVKRKARVEEQRRKTRQETHQKKQGLLEKKIAYHLQKMQMNELKKVKQEGITFESKGQDETEVSSAQIKKMSDATSDQKFHHGQKRSTHHSHGFVKLPAKKSTSSPPRHDVQSNTPEQKKDKEMTKASHPLHYGGIKSTSSQAPDGADKTKDVPRHSPQDILQQEVTFAELSGKKAKKLSLNCDPDPPGAHQIFPSRDSSVKQQNYYQNHCQEKVTSEELSSIIHNIMTWVVAAVTNVLYPAITKYEERLRNSTYPMPDDSTVSSDSPSCYSTCSEKLLYETRETFQAKPCAKAADKMECLARTGHSIEALRRMSARGSSYSKDVPDAGKRKREKRISLDEAGRLNVKPLETASRNSFQNLIKPDITKVELLKDVQSKKDLIIRLVAHDIEQEESKNKVEEGLTSDEDEVVLQEVGKEKFPEGPFEDQVKEDVKPTASTVAFPKPLMSKSNLKKCLSLGKSCHPKSSVTTTNTKASPTQWPESEETQIRKILSKADVTTLESSTDTDSSFWGRKTSLSVEEMKSSTKPSSTNLHQIMSTSSYNEEALPSFSSVDDNSLPDPSAKITEDSLECPDLENASSIKFTTLFQRESALAGLHSSNDDIPDADKPSTSKQGSEMMRKVSSALPKVFSICNASAPQTPSPSPLSRTEAEATAPDISEHADLPQKINGL</sequence>
<protein>
    <submittedName>
        <fullName evidence="4">Fibrous sheath-interacting protein 2-like isoform X3</fullName>
    </submittedName>
</protein>
<feature type="region of interest" description="Disordered" evidence="1">
    <location>
        <begin position="864"/>
        <end position="888"/>
    </location>
</feature>
<dbReference type="InterPro" id="IPR031554">
    <property type="entry name" value="FSIP2_C"/>
</dbReference>
<dbReference type="PANTHER" id="PTHR47315:SF3">
    <property type="entry name" value="FIBROUS SHEATH-INTERACTING PROTEIN 2-LIKE"/>
    <property type="match status" value="1"/>
</dbReference>
<feature type="compositionally biased region" description="Basic and acidic residues" evidence="1">
    <location>
        <begin position="338"/>
        <end position="348"/>
    </location>
</feature>
<feature type="compositionally biased region" description="Basic residues" evidence="1">
    <location>
        <begin position="349"/>
        <end position="361"/>
    </location>
</feature>
<dbReference type="InterPro" id="IPR038891">
    <property type="entry name" value="FSIP2"/>
</dbReference>
<gene>
    <name evidence="4" type="primary">LOC103564817</name>
</gene>
<feature type="compositionally biased region" description="Basic and acidic residues" evidence="1">
    <location>
        <begin position="414"/>
        <end position="425"/>
    </location>
</feature>
<feature type="region of interest" description="Disordered" evidence="1">
    <location>
        <begin position="323"/>
        <end position="425"/>
    </location>
</feature>
<dbReference type="RefSeq" id="XP_070461481.1">
    <property type="nucleotide sequence ID" value="XM_070605380.1"/>
</dbReference>
<evidence type="ECO:0000313" key="3">
    <source>
        <dbReference type="Proteomes" id="UP001652662"/>
    </source>
</evidence>
<evidence type="ECO:0000259" key="2">
    <source>
        <dbReference type="Pfam" id="PF15783"/>
    </source>
</evidence>
<organism evidence="3 4">
    <name type="scientific">Equus przewalskii</name>
    <name type="common">Przewalski's horse</name>
    <name type="synonym">Equus caballus przewalskii</name>
    <dbReference type="NCBI Taxonomy" id="9798"/>
    <lineage>
        <taxon>Eukaryota</taxon>
        <taxon>Metazoa</taxon>
        <taxon>Chordata</taxon>
        <taxon>Craniata</taxon>
        <taxon>Vertebrata</taxon>
        <taxon>Euteleostomi</taxon>
        <taxon>Mammalia</taxon>
        <taxon>Eutheria</taxon>
        <taxon>Laurasiatheria</taxon>
        <taxon>Perissodactyla</taxon>
        <taxon>Equidae</taxon>
        <taxon>Equus</taxon>
    </lineage>
</organism>